<name>A0A8T2XHM9_POPDE</name>
<reference evidence="1" key="1">
    <citation type="journal article" date="2021" name="J. Hered.">
        <title>Genome Assembly of Salicaceae Populus deltoides (Eastern Cottonwood) I-69 Based on Nanopore Sequencing and Hi-C Technologies.</title>
        <authorList>
            <person name="Bai S."/>
            <person name="Wu H."/>
            <person name="Zhang J."/>
            <person name="Pan Z."/>
            <person name="Zhao W."/>
            <person name="Li Z."/>
            <person name="Tong C."/>
        </authorList>
    </citation>
    <scope>NUCLEOTIDE SEQUENCE</scope>
    <source>
        <tissue evidence="1">Leaf</tissue>
    </source>
</reference>
<evidence type="ECO:0000313" key="2">
    <source>
        <dbReference type="Proteomes" id="UP000807159"/>
    </source>
</evidence>
<dbReference type="Proteomes" id="UP000807159">
    <property type="component" value="Chromosome 12"/>
</dbReference>
<feature type="non-terminal residue" evidence="1">
    <location>
        <position position="1"/>
    </location>
</feature>
<protein>
    <submittedName>
        <fullName evidence="1">Uncharacterized protein</fullName>
    </submittedName>
</protein>
<accession>A0A8T2XHM9</accession>
<dbReference type="AlphaFoldDB" id="A0A8T2XHM9"/>
<organism evidence="1 2">
    <name type="scientific">Populus deltoides</name>
    <name type="common">Eastern poplar</name>
    <name type="synonym">Eastern cottonwood</name>
    <dbReference type="NCBI Taxonomy" id="3696"/>
    <lineage>
        <taxon>Eukaryota</taxon>
        <taxon>Viridiplantae</taxon>
        <taxon>Streptophyta</taxon>
        <taxon>Embryophyta</taxon>
        <taxon>Tracheophyta</taxon>
        <taxon>Spermatophyta</taxon>
        <taxon>Magnoliopsida</taxon>
        <taxon>eudicotyledons</taxon>
        <taxon>Gunneridae</taxon>
        <taxon>Pentapetalae</taxon>
        <taxon>rosids</taxon>
        <taxon>fabids</taxon>
        <taxon>Malpighiales</taxon>
        <taxon>Salicaceae</taxon>
        <taxon>Saliceae</taxon>
        <taxon>Populus</taxon>
    </lineage>
</organism>
<evidence type="ECO:0000313" key="1">
    <source>
        <dbReference type="EMBL" id="KAH8491883.1"/>
    </source>
</evidence>
<proteinExistence type="predicted"/>
<keyword evidence="2" id="KW-1185">Reference proteome</keyword>
<dbReference type="EMBL" id="JACEGQ020000012">
    <property type="protein sequence ID" value="KAH8491883.1"/>
    <property type="molecule type" value="Genomic_DNA"/>
</dbReference>
<comment type="caution">
    <text evidence="1">The sequence shown here is derived from an EMBL/GenBank/DDBJ whole genome shotgun (WGS) entry which is preliminary data.</text>
</comment>
<sequence length="63" mass="7385">ILKTKAQVRICRKKALLKLKREENPNKKGPKFKEMVFTLQIAGNVDFNYQGNMEELVQQNVHK</sequence>
<feature type="non-terminal residue" evidence="1">
    <location>
        <position position="63"/>
    </location>
</feature>
<gene>
    <name evidence="1" type="ORF">H0E87_021469</name>
</gene>